<evidence type="ECO:0000313" key="3">
    <source>
        <dbReference type="Proteomes" id="UP001302812"/>
    </source>
</evidence>
<name>A0AAN6QLF4_9PEZI</name>
<sequence>MAGTFVGSGLVLLIFAAFCNFLTVVSVVDGGIEGRNVSRSKCLCGRWSISEMFTEFSDNIR</sequence>
<keyword evidence="3" id="KW-1185">Reference proteome</keyword>
<accession>A0AAN6QLF4</accession>
<dbReference type="EMBL" id="MU853358">
    <property type="protein sequence ID" value="KAK4109126.1"/>
    <property type="molecule type" value="Genomic_DNA"/>
</dbReference>
<dbReference type="RefSeq" id="XP_064666696.1">
    <property type="nucleotide sequence ID" value="XM_064815958.1"/>
</dbReference>
<proteinExistence type="predicted"/>
<evidence type="ECO:0000313" key="2">
    <source>
        <dbReference type="EMBL" id="KAK4109126.1"/>
    </source>
</evidence>
<reference evidence="2" key="1">
    <citation type="journal article" date="2023" name="Mol. Phylogenet. Evol.">
        <title>Genome-scale phylogeny and comparative genomics of the fungal order Sordariales.</title>
        <authorList>
            <person name="Hensen N."/>
            <person name="Bonometti L."/>
            <person name="Westerberg I."/>
            <person name="Brannstrom I.O."/>
            <person name="Guillou S."/>
            <person name="Cros-Aarteil S."/>
            <person name="Calhoun S."/>
            <person name="Haridas S."/>
            <person name="Kuo A."/>
            <person name="Mondo S."/>
            <person name="Pangilinan J."/>
            <person name="Riley R."/>
            <person name="LaButti K."/>
            <person name="Andreopoulos B."/>
            <person name="Lipzen A."/>
            <person name="Chen C."/>
            <person name="Yan M."/>
            <person name="Daum C."/>
            <person name="Ng V."/>
            <person name="Clum A."/>
            <person name="Steindorff A."/>
            <person name="Ohm R.A."/>
            <person name="Martin F."/>
            <person name="Silar P."/>
            <person name="Natvig D.O."/>
            <person name="Lalanne C."/>
            <person name="Gautier V."/>
            <person name="Ament-Velasquez S.L."/>
            <person name="Kruys A."/>
            <person name="Hutchinson M.I."/>
            <person name="Powell A.J."/>
            <person name="Barry K."/>
            <person name="Miller A.N."/>
            <person name="Grigoriev I.V."/>
            <person name="Debuchy R."/>
            <person name="Gladieux P."/>
            <person name="Hiltunen Thoren M."/>
            <person name="Johannesson H."/>
        </authorList>
    </citation>
    <scope>NUCLEOTIDE SEQUENCE</scope>
    <source>
        <strain evidence="2">CBS 508.74</strain>
    </source>
</reference>
<dbReference type="Proteomes" id="UP001302812">
    <property type="component" value="Unassembled WGS sequence"/>
</dbReference>
<feature type="transmembrane region" description="Helical" evidence="1">
    <location>
        <begin position="6"/>
        <end position="28"/>
    </location>
</feature>
<dbReference type="AlphaFoldDB" id="A0AAN6QLF4"/>
<evidence type="ECO:0000256" key="1">
    <source>
        <dbReference type="SAM" id="Phobius"/>
    </source>
</evidence>
<protein>
    <submittedName>
        <fullName evidence="2">Uncharacterized protein</fullName>
    </submittedName>
</protein>
<comment type="caution">
    <text evidence="2">The sequence shown here is derived from an EMBL/GenBank/DDBJ whole genome shotgun (WGS) entry which is preliminary data.</text>
</comment>
<reference evidence="2" key="2">
    <citation type="submission" date="2023-05" db="EMBL/GenBank/DDBJ databases">
        <authorList>
            <consortium name="Lawrence Berkeley National Laboratory"/>
            <person name="Steindorff A."/>
            <person name="Hensen N."/>
            <person name="Bonometti L."/>
            <person name="Westerberg I."/>
            <person name="Brannstrom I.O."/>
            <person name="Guillou S."/>
            <person name="Cros-Aarteil S."/>
            <person name="Calhoun S."/>
            <person name="Haridas S."/>
            <person name="Kuo A."/>
            <person name="Mondo S."/>
            <person name="Pangilinan J."/>
            <person name="Riley R."/>
            <person name="Labutti K."/>
            <person name="Andreopoulos B."/>
            <person name="Lipzen A."/>
            <person name="Chen C."/>
            <person name="Yanf M."/>
            <person name="Daum C."/>
            <person name="Ng V."/>
            <person name="Clum A."/>
            <person name="Ohm R."/>
            <person name="Martin F."/>
            <person name="Silar P."/>
            <person name="Natvig D."/>
            <person name="Lalanne C."/>
            <person name="Gautier V."/>
            <person name="Ament-Velasquez S.L."/>
            <person name="Kruys A."/>
            <person name="Hutchinson M.I."/>
            <person name="Powell A.J."/>
            <person name="Barry K."/>
            <person name="Miller A.N."/>
            <person name="Grigoriev I.V."/>
            <person name="Debuchy R."/>
            <person name="Gladieux P."/>
            <person name="Thoren M.H."/>
            <person name="Johannesson H."/>
        </authorList>
    </citation>
    <scope>NUCLEOTIDE SEQUENCE</scope>
    <source>
        <strain evidence="2">CBS 508.74</strain>
    </source>
</reference>
<organism evidence="2 3">
    <name type="scientific">Canariomyces notabilis</name>
    <dbReference type="NCBI Taxonomy" id="2074819"/>
    <lineage>
        <taxon>Eukaryota</taxon>
        <taxon>Fungi</taxon>
        <taxon>Dikarya</taxon>
        <taxon>Ascomycota</taxon>
        <taxon>Pezizomycotina</taxon>
        <taxon>Sordariomycetes</taxon>
        <taxon>Sordariomycetidae</taxon>
        <taxon>Sordariales</taxon>
        <taxon>Chaetomiaceae</taxon>
        <taxon>Canariomyces</taxon>
    </lineage>
</organism>
<dbReference type="GeneID" id="89940083"/>
<keyword evidence="1" id="KW-0812">Transmembrane</keyword>
<keyword evidence="1" id="KW-0472">Membrane</keyword>
<keyword evidence="1" id="KW-1133">Transmembrane helix</keyword>
<gene>
    <name evidence="2" type="ORF">N656DRAFT_783426</name>
</gene>